<dbReference type="GeneTree" id="ENSGT01030000234626"/>
<keyword evidence="6" id="KW-0809">Transit peptide</keyword>
<dbReference type="FunFam" id="3.40.47.10:FF:000060">
    <property type="entry name" value="Acetyl-CoA acyltransferase 1"/>
    <property type="match status" value="1"/>
</dbReference>
<evidence type="ECO:0000256" key="10">
    <source>
        <dbReference type="ARBA" id="ARBA00036770"/>
    </source>
</evidence>
<sequence>MQRLQVVLGHLKGRPASDPAPAPRAAPCWNGVPLASEEDVVVVHGRRTAIGRSGRGGFKDTTPDELLSAVMTAVLQDVKLSPDQLGDICVGNVLQPGAGAFMARIAQFLRVESMSLQDVGNLGNITSRLMEKDKARDCLIPMGITSENVAERFGISREKQDAFALASQQKAARAQSRGCFQAEIVPVTTTVRDGEGNERSITVAQDEGVRPHTTMEGLAKLKPAFKQGGSTTAGNSSQVSDGAAALLLARRSKAKELGLPILGVLRSYAVVGVPPDIMGIGPAYAIPVALQKAGLTVDDIDIFEINEAFASQAIYCVEKLKLPPEKVNPLGGAVALGHPLGCTGARQVITLLNELKRRGKRAYGVVSMCIGTGMGAAAVFEYPGN</sequence>
<dbReference type="SUPFAM" id="SSF53901">
    <property type="entry name" value="Thiolase-like"/>
    <property type="match status" value="2"/>
</dbReference>
<dbReference type="PANTHER" id="PTHR43853">
    <property type="entry name" value="3-KETOACYL-COA THIOLASE, PEROXISOMAL"/>
    <property type="match status" value="1"/>
</dbReference>
<dbReference type="Pfam" id="PF00108">
    <property type="entry name" value="Thiolase_N"/>
    <property type="match status" value="2"/>
</dbReference>
<dbReference type="InterPro" id="IPR020616">
    <property type="entry name" value="Thiolase_N"/>
</dbReference>
<evidence type="ECO:0000256" key="9">
    <source>
        <dbReference type="ARBA" id="ARBA00023315"/>
    </source>
</evidence>
<proteinExistence type="inferred from homology"/>
<evidence type="ECO:0000256" key="7">
    <source>
        <dbReference type="ARBA" id="ARBA00023098"/>
    </source>
</evidence>
<dbReference type="InterPro" id="IPR002155">
    <property type="entry name" value="Thiolase"/>
</dbReference>
<evidence type="ECO:0000256" key="8">
    <source>
        <dbReference type="ARBA" id="ARBA00023140"/>
    </source>
</evidence>
<dbReference type="PIRSF" id="PIRSF000429">
    <property type="entry name" value="Ac-CoA_Ac_transf"/>
    <property type="match status" value="1"/>
</dbReference>
<dbReference type="InterPro" id="IPR016039">
    <property type="entry name" value="Thiolase-like"/>
</dbReference>
<evidence type="ECO:0000256" key="15">
    <source>
        <dbReference type="ARBA" id="ARBA00049306"/>
    </source>
</evidence>
<evidence type="ECO:0000256" key="11">
    <source>
        <dbReference type="ARBA" id="ARBA00037000"/>
    </source>
</evidence>
<dbReference type="GO" id="GO:0005777">
    <property type="term" value="C:peroxisome"/>
    <property type="evidence" value="ECO:0007669"/>
    <property type="project" value="UniProtKB-SubCell"/>
</dbReference>
<comment type="catalytic activity">
    <reaction evidence="12">
        <text>tetradecanoyl-CoA + acetyl-CoA = 3-oxohexadecanoyl-CoA + CoA</text>
        <dbReference type="Rhea" id="RHEA:18161"/>
        <dbReference type="ChEBI" id="CHEBI:57287"/>
        <dbReference type="ChEBI" id="CHEBI:57288"/>
        <dbReference type="ChEBI" id="CHEBI:57349"/>
        <dbReference type="ChEBI" id="CHEBI:57385"/>
        <dbReference type="EC" id="2.3.1.155"/>
    </reaction>
    <physiologicalReaction direction="right-to-left" evidence="12">
        <dbReference type="Rhea" id="RHEA:18163"/>
    </physiologicalReaction>
</comment>
<keyword evidence="4 16" id="KW-0808">Transferase</keyword>
<dbReference type="GO" id="GO:0050633">
    <property type="term" value="F:acetyl-CoA C-myristoyltransferase activity"/>
    <property type="evidence" value="ECO:0007669"/>
    <property type="project" value="UniProtKB-EC"/>
</dbReference>
<keyword evidence="9 16" id="KW-0012">Acyltransferase</keyword>
<comment type="catalytic activity">
    <reaction evidence="10">
        <text>3-oxo-(6Z,9Z,12Z,15Z,18Z,21Z)-tetracosahexaenoyl-CoA + CoA = (4Z,7Z,10Z,13Z,16Z,19Z)-docosahexaenoyl-CoA + acetyl-CoA</text>
        <dbReference type="Rhea" id="RHEA:39131"/>
        <dbReference type="ChEBI" id="CHEBI:57287"/>
        <dbReference type="ChEBI" id="CHEBI:57288"/>
        <dbReference type="ChEBI" id="CHEBI:74298"/>
        <dbReference type="ChEBI" id="CHEBI:74304"/>
    </reaction>
    <physiologicalReaction direction="left-to-right" evidence="10">
        <dbReference type="Rhea" id="RHEA:39132"/>
    </physiologicalReaction>
</comment>
<organism evidence="19 20">
    <name type="scientific">Catagonus wagneri</name>
    <name type="common">Chacoan peccary</name>
    <dbReference type="NCBI Taxonomy" id="51154"/>
    <lineage>
        <taxon>Eukaryota</taxon>
        <taxon>Metazoa</taxon>
        <taxon>Chordata</taxon>
        <taxon>Craniata</taxon>
        <taxon>Vertebrata</taxon>
        <taxon>Euteleostomi</taxon>
        <taxon>Mammalia</taxon>
        <taxon>Eutheria</taxon>
        <taxon>Laurasiatheria</taxon>
        <taxon>Artiodactyla</taxon>
        <taxon>Suina</taxon>
        <taxon>Tayassuidae</taxon>
        <taxon>Catagonus</taxon>
    </lineage>
</organism>
<reference evidence="19" key="2">
    <citation type="submission" date="2025-09" db="UniProtKB">
        <authorList>
            <consortium name="Ensembl"/>
        </authorList>
    </citation>
    <scope>IDENTIFICATION</scope>
</reference>
<evidence type="ECO:0000256" key="1">
    <source>
        <dbReference type="ARBA" id="ARBA00004275"/>
    </source>
</evidence>
<evidence type="ECO:0000256" key="6">
    <source>
        <dbReference type="ARBA" id="ARBA00022946"/>
    </source>
</evidence>
<keyword evidence="20" id="KW-1185">Reference proteome</keyword>
<dbReference type="GO" id="GO:0010124">
    <property type="term" value="P:phenylacetate catabolic process"/>
    <property type="evidence" value="ECO:0007669"/>
    <property type="project" value="TreeGrafter"/>
</dbReference>
<comment type="subcellular location">
    <subcellularLocation>
        <location evidence="1">Peroxisome</location>
    </subcellularLocation>
</comment>
<evidence type="ECO:0000256" key="16">
    <source>
        <dbReference type="RuleBase" id="RU003557"/>
    </source>
</evidence>
<evidence type="ECO:0000256" key="3">
    <source>
        <dbReference type="ARBA" id="ARBA00010982"/>
    </source>
</evidence>
<dbReference type="Proteomes" id="UP000694540">
    <property type="component" value="Unplaced"/>
</dbReference>
<feature type="domain" description="Thiolase C-terminal" evidence="18">
    <location>
        <begin position="260"/>
        <end position="381"/>
    </location>
</feature>
<dbReference type="CDD" id="cd00751">
    <property type="entry name" value="thiolase"/>
    <property type="match status" value="1"/>
</dbReference>
<dbReference type="Pfam" id="PF02803">
    <property type="entry name" value="Thiolase_C"/>
    <property type="match status" value="1"/>
</dbReference>
<evidence type="ECO:0000256" key="13">
    <source>
        <dbReference type="ARBA" id="ARBA00048001"/>
    </source>
</evidence>
<comment type="catalytic activity">
    <reaction evidence="13">
        <text>hexanoyl-CoA + acetyl-CoA = 3-oxooctanoyl-CoA + CoA</text>
        <dbReference type="Rhea" id="RHEA:31203"/>
        <dbReference type="ChEBI" id="CHEBI:57287"/>
        <dbReference type="ChEBI" id="CHEBI:57288"/>
        <dbReference type="ChEBI" id="CHEBI:62619"/>
        <dbReference type="ChEBI" id="CHEBI:62620"/>
    </reaction>
    <physiologicalReaction direction="right-to-left" evidence="13">
        <dbReference type="Rhea" id="RHEA:31205"/>
    </physiologicalReaction>
</comment>
<evidence type="ECO:0000256" key="5">
    <source>
        <dbReference type="ARBA" id="ARBA00022832"/>
    </source>
</evidence>
<keyword evidence="8" id="KW-0576">Peroxisome</keyword>
<dbReference type="GO" id="GO:0003985">
    <property type="term" value="F:acetyl-CoA C-acetyltransferase activity"/>
    <property type="evidence" value="ECO:0007669"/>
    <property type="project" value="UniProtKB-EC"/>
</dbReference>
<protein>
    <submittedName>
        <fullName evidence="19">Acetyl-CoA acyltransferase 1</fullName>
    </submittedName>
</protein>
<name>A0A8C3YTE0_9CETA</name>
<dbReference type="InterPro" id="IPR020613">
    <property type="entry name" value="Thiolase_CS"/>
</dbReference>
<dbReference type="PANTHER" id="PTHR43853:SF8">
    <property type="entry name" value="3-KETOACYL-COA THIOLASE, PEROXISOMAL"/>
    <property type="match status" value="1"/>
</dbReference>
<dbReference type="Ensembl" id="ENSCWAT00000030356.1">
    <property type="protein sequence ID" value="ENSCWAP00000028009.1"/>
    <property type="gene ID" value="ENSCWAG00000021076.1"/>
</dbReference>
<dbReference type="InterPro" id="IPR020617">
    <property type="entry name" value="Thiolase_C"/>
</dbReference>
<evidence type="ECO:0000313" key="20">
    <source>
        <dbReference type="Proteomes" id="UP000694540"/>
    </source>
</evidence>
<dbReference type="InterPro" id="IPR050215">
    <property type="entry name" value="Thiolase-like_sf_Thiolase"/>
</dbReference>
<dbReference type="NCBIfam" id="TIGR01930">
    <property type="entry name" value="AcCoA-C-Actrans"/>
    <property type="match status" value="1"/>
</dbReference>
<evidence type="ECO:0000256" key="4">
    <source>
        <dbReference type="ARBA" id="ARBA00022679"/>
    </source>
</evidence>
<evidence type="ECO:0000256" key="14">
    <source>
        <dbReference type="ARBA" id="ARBA00049178"/>
    </source>
</evidence>
<keyword evidence="5" id="KW-0276">Fatty acid metabolism</keyword>
<dbReference type="Gene3D" id="3.40.47.10">
    <property type="match status" value="2"/>
</dbReference>
<comment type="catalytic activity">
    <reaction evidence="11">
        <text>2 acetyl-CoA = acetoacetyl-CoA + CoA</text>
        <dbReference type="Rhea" id="RHEA:21036"/>
        <dbReference type="ChEBI" id="CHEBI:57286"/>
        <dbReference type="ChEBI" id="CHEBI:57287"/>
        <dbReference type="ChEBI" id="CHEBI:57288"/>
        <dbReference type="EC" id="2.3.1.9"/>
    </reaction>
    <physiologicalReaction direction="right-to-left" evidence="11">
        <dbReference type="Rhea" id="RHEA:21038"/>
    </physiologicalReaction>
</comment>
<dbReference type="GO" id="GO:0006635">
    <property type="term" value="P:fatty acid beta-oxidation"/>
    <property type="evidence" value="ECO:0007669"/>
    <property type="project" value="TreeGrafter"/>
</dbReference>
<dbReference type="InterPro" id="IPR020610">
    <property type="entry name" value="Thiolase_AS"/>
</dbReference>
<comment type="catalytic activity">
    <reaction evidence="14">
        <text>an acyl-CoA + acetyl-CoA = a 3-oxoacyl-CoA + CoA</text>
        <dbReference type="Rhea" id="RHEA:21564"/>
        <dbReference type="ChEBI" id="CHEBI:57287"/>
        <dbReference type="ChEBI" id="CHEBI:57288"/>
        <dbReference type="ChEBI" id="CHEBI:58342"/>
        <dbReference type="ChEBI" id="CHEBI:90726"/>
        <dbReference type="EC" id="2.3.1.16"/>
    </reaction>
    <physiologicalReaction direction="right-to-left" evidence="14">
        <dbReference type="Rhea" id="RHEA:21566"/>
    </physiologicalReaction>
</comment>
<gene>
    <name evidence="19" type="primary">ACAA1</name>
</gene>
<dbReference type="AlphaFoldDB" id="A0A8C3YTE0"/>
<evidence type="ECO:0000259" key="18">
    <source>
        <dbReference type="Pfam" id="PF02803"/>
    </source>
</evidence>
<comment type="catalytic activity">
    <reaction evidence="15">
        <text>3-oxohexadecanedioyl-CoA + CoA = tetradecanedioyl-CoA + acetyl-CoA</text>
        <dbReference type="Rhea" id="RHEA:40343"/>
        <dbReference type="ChEBI" id="CHEBI:57287"/>
        <dbReference type="ChEBI" id="CHEBI:57288"/>
        <dbReference type="ChEBI" id="CHEBI:77081"/>
        <dbReference type="ChEBI" id="CHEBI:77084"/>
    </reaction>
    <physiologicalReaction direction="left-to-right" evidence="15">
        <dbReference type="Rhea" id="RHEA:40344"/>
    </physiologicalReaction>
</comment>
<feature type="domain" description="Thiolase N-terminal" evidence="17">
    <location>
        <begin position="111"/>
        <end position="251"/>
    </location>
</feature>
<reference evidence="19" key="1">
    <citation type="submission" date="2025-08" db="UniProtKB">
        <authorList>
            <consortium name="Ensembl"/>
        </authorList>
    </citation>
    <scope>IDENTIFICATION</scope>
</reference>
<evidence type="ECO:0000256" key="2">
    <source>
        <dbReference type="ARBA" id="ARBA00004846"/>
    </source>
</evidence>
<evidence type="ECO:0000313" key="19">
    <source>
        <dbReference type="Ensembl" id="ENSCWAP00000028009.1"/>
    </source>
</evidence>
<dbReference type="PROSITE" id="PS00737">
    <property type="entry name" value="THIOLASE_2"/>
    <property type="match status" value="1"/>
</dbReference>
<keyword evidence="7" id="KW-0443">Lipid metabolism</keyword>
<comment type="pathway">
    <text evidence="2">Lipid metabolism; peroxisomal fatty acid beta-oxidation.</text>
</comment>
<accession>A0A8C3YTE0</accession>
<comment type="similarity">
    <text evidence="3 16">Belongs to the thiolase-like superfamily. Thiolase family.</text>
</comment>
<evidence type="ECO:0000259" key="17">
    <source>
        <dbReference type="Pfam" id="PF00108"/>
    </source>
</evidence>
<feature type="domain" description="Thiolase N-terminal" evidence="17">
    <location>
        <begin position="40"/>
        <end position="108"/>
    </location>
</feature>
<evidence type="ECO:0000256" key="12">
    <source>
        <dbReference type="ARBA" id="ARBA00047485"/>
    </source>
</evidence>
<dbReference type="PROSITE" id="PS00099">
    <property type="entry name" value="THIOLASE_3"/>
    <property type="match status" value="1"/>
</dbReference>